<dbReference type="OrthoDB" id="667077at2"/>
<keyword evidence="1" id="KW-1133">Transmembrane helix</keyword>
<proteinExistence type="predicted"/>
<keyword evidence="1" id="KW-0472">Membrane</keyword>
<gene>
    <name evidence="2" type="ORF">ASU33_10850</name>
</gene>
<name>A0A9X0HMJ2_SOLP1</name>
<feature type="transmembrane region" description="Helical" evidence="1">
    <location>
        <begin position="93"/>
        <end position="110"/>
    </location>
</feature>
<comment type="caution">
    <text evidence="2">The sequence shown here is derived from an EMBL/GenBank/DDBJ whole genome shotgun (WGS) entry which is preliminary data.</text>
</comment>
<evidence type="ECO:0000313" key="2">
    <source>
        <dbReference type="EMBL" id="KUG08636.1"/>
    </source>
</evidence>
<protein>
    <submittedName>
        <fullName evidence="2">Uncharacterized protein</fullName>
    </submittedName>
</protein>
<accession>A0A9X0HMJ2</accession>
<dbReference type="RefSeq" id="WP_059070303.1">
    <property type="nucleotide sequence ID" value="NZ_LNAL01000006.1"/>
</dbReference>
<organism evidence="2 3">
    <name type="scientific">Solirubrum puertoriconensis</name>
    <dbReference type="NCBI Taxonomy" id="1751427"/>
    <lineage>
        <taxon>Bacteria</taxon>
        <taxon>Pseudomonadati</taxon>
        <taxon>Bacteroidota</taxon>
        <taxon>Cytophagia</taxon>
        <taxon>Cytophagales</taxon>
    </lineage>
</organism>
<reference evidence="2 3" key="1">
    <citation type="submission" date="2015-11" db="EMBL/GenBank/DDBJ databases">
        <title>Solirubrum puertoriconensis gen. nov. an environmental bacteria isolated in Puerto Rico.</title>
        <authorList>
            <person name="Cuebas-Irizarry M.F."/>
            <person name="Montalvo-Rodriguez R."/>
        </authorList>
    </citation>
    <scope>NUCLEOTIDE SEQUENCE [LARGE SCALE GENOMIC DNA]</scope>
    <source>
        <strain evidence="2 3">MC1A</strain>
    </source>
</reference>
<dbReference type="EMBL" id="LNAL01000006">
    <property type="protein sequence ID" value="KUG08636.1"/>
    <property type="molecule type" value="Genomic_DNA"/>
</dbReference>
<keyword evidence="1" id="KW-0812">Transmembrane</keyword>
<keyword evidence="3" id="KW-1185">Reference proteome</keyword>
<feature type="transmembrane region" description="Helical" evidence="1">
    <location>
        <begin position="202"/>
        <end position="222"/>
    </location>
</feature>
<dbReference type="Proteomes" id="UP000054223">
    <property type="component" value="Unassembled WGS sequence"/>
</dbReference>
<feature type="transmembrane region" description="Helical" evidence="1">
    <location>
        <begin position="161"/>
        <end position="182"/>
    </location>
</feature>
<evidence type="ECO:0000313" key="3">
    <source>
        <dbReference type="Proteomes" id="UP000054223"/>
    </source>
</evidence>
<feature type="transmembrane region" description="Helical" evidence="1">
    <location>
        <begin position="130"/>
        <end position="149"/>
    </location>
</feature>
<sequence length="243" mass="26417">MLRFRLTSGYAVALLALMFLTQEVRMSLRMLLMRAVCGCWGNRTFSEWESCATCAATEAGQLGGQALSAILPYAQMWVGYKLLDEVNQTRTRAFGLALVFAGLPLARLSSATLAAGPETYLMQQLMGEWGASWLVTIILVLLLVVPPAIRAHDALMHPKRGAVFLGMLLVPLAANAVVVTGVLNPLLHSGVLVSHGPLHMPWLAMLWLAVLGVVLVATCRCLNLGEEANSISWLRHQRTPEVT</sequence>
<evidence type="ECO:0000256" key="1">
    <source>
        <dbReference type="SAM" id="Phobius"/>
    </source>
</evidence>
<dbReference type="AlphaFoldDB" id="A0A9X0HMJ2"/>